<organism evidence="1 2">
    <name type="scientific">Panagrolaimus sp. JU765</name>
    <dbReference type="NCBI Taxonomy" id="591449"/>
    <lineage>
        <taxon>Eukaryota</taxon>
        <taxon>Metazoa</taxon>
        <taxon>Ecdysozoa</taxon>
        <taxon>Nematoda</taxon>
        <taxon>Chromadorea</taxon>
        <taxon>Rhabditida</taxon>
        <taxon>Tylenchina</taxon>
        <taxon>Panagrolaimomorpha</taxon>
        <taxon>Panagrolaimoidea</taxon>
        <taxon>Panagrolaimidae</taxon>
        <taxon>Panagrolaimus</taxon>
    </lineage>
</organism>
<name>A0AC34RRD3_9BILA</name>
<protein>
    <submittedName>
        <fullName evidence="2">Uncharacterized protein</fullName>
    </submittedName>
</protein>
<sequence length="280" mass="31787">MKFTFGFILLAVFLDVGVAAATVIPSKKANSSEEIDDPCEKCFTSTQKTTTAQKETFVQTTGTSTMKTLTETSTAGTTVQPEMIRRCTMAEVDGCSMEIYKNSTFCRQNCENELEYFGKNTDKMMTCFETAHEEAEIMHNCLVDKVDGFYTINDTEVVMIPKTNYSNFIHPFNITTDPLNVTTSLKKKARSSFIQFRKFQRCVVNCMKTQIVECYHRQECDVYLPEAKDVTTIFNECRKYKKNIHDAAKKSCYCLLTKKHVTKLAGTCPMIGSPVLMRML</sequence>
<reference evidence="2" key="1">
    <citation type="submission" date="2022-11" db="UniProtKB">
        <authorList>
            <consortium name="WormBaseParasite"/>
        </authorList>
    </citation>
    <scope>IDENTIFICATION</scope>
</reference>
<accession>A0AC34RRD3</accession>
<evidence type="ECO:0000313" key="2">
    <source>
        <dbReference type="WBParaSite" id="JU765_v2.g9552.t1"/>
    </source>
</evidence>
<dbReference type="WBParaSite" id="JU765_v2.g9552.t1">
    <property type="protein sequence ID" value="JU765_v2.g9552.t1"/>
    <property type="gene ID" value="JU765_v2.g9552"/>
</dbReference>
<proteinExistence type="predicted"/>
<dbReference type="Proteomes" id="UP000887576">
    <property type="component" value="Unplaced"/>
</dbReference>
<evidence type="ECO:0000313" key="1">
    <source>
        <dbReference type="Proteomes" id="UP000887576"/>
    </source>
</evidence>